<dbReference type="Proteomes" id="UP001146120">
    <property type="component" value="Unassembled WGS sequence"/>
</dbReference>
<dbReference type="InterPro" id="IPR013783">
    <property type="entry name" value="Ig-like_fold"/>
</dbReference>
<dbReference type="AlphaFoldDB" id="A0AAV2ZAG3"/>
<dbReference type="FunFam" id="1.10.150.50:FF:000074">
    <property type="entry name" value="Stromal interaction molecule"/>
    <property type="match status" value="1"/>
</dbReference>
<proteinExistence type="predicted"/>
<dbReference type="PROSITE" id="PS50105">
    <property type="entry name" value="SAM_DOMAIN"/>
    <property type="match status" value="1"/>
</dbReference>
<reference evidence="4" key="2">
    <citation type="journal article" date="2023" name="Microbiol Resour">
        <title>Decontamination and Annotation of the Draft Genome Sequence of the Oomycete Lagenidium giganteum ARSEF 373.</title>
        <authorList>
            <person name="Morgan W.R."/>
            <person name="Tartar A."/>
        </authorList>
    </citation>
    <scope>NUCLEOTIDE SEQUENCE</scope>
    <source>
        <strain evidence="4">ARSEF 373</strain>
    </source>
</reference>
<dbReference type="PROSITE" id="PS50853">
    <property type="entry name" value="FN3"/>
    <property type="match status" value="1"/>
</dbReference>
<dbReference type="InterPro" id="IPR037608">
    <property type="entry name" value="STIM1/2"/>
</dbReference>
<dbReference type="GO" id="GO:0005783">
    <property type="term" value="C:endoplasmic reticulum"/>
    <property type="evidence" value="ECO:0007669"/>
    <property type="project" value="TreeGrafter"/>
</dbReference>
<feature type="domain" description="EF-hand" evidence="2">
    <location>
        <begin position="52"/>
        <end position="87"/>
    </location>
</feature>
<comment type="caution">
    <text evidence="4">The sequence shown here is derived from an EMBL/GenBank/DDBJ whole genome shotgun (WGS) entry which is preliminary data.</text>
</comment>
<dbReference type="CDD" id="cd00063">
    <property type="entry name" value="FN3"/>
    <property type="match status" value="1"/>
</dbReference>
<dbReference type="PANTHER" id="PTHR15136">
    <property type="entry name" value="STROMAL INTERACTION MOLECULE HOMOLOG"/>
    <property type="match status" value="1"/>
</dbReference>
<evidence type="ECO:0000259" key="2">
    <source>
        <dbReference type="PROSITE" id="PS50222"/>
    </source>
</evidence>
<feature type="domain" description="Fibronectin type-III" evidence="3">
    <location>
        <begin position="332"/>
        <end position="434"/>
    </location>
</feature>
<gene>
    <name evidence="4" type="ORF">N0F65_003212</name>
</gene>
<dbReference type="EMBL" id="DAKRPA010000024">
    <property type="protein sequence ID" value="DBA03024.1"/>
    <property type="molecule type" value="Genomic_DNA"/>
</dbReference>
<keyword evidence="5" id="KW-1185">Reference proteome</keyword>
<dbReference type="PROSITE" id="PS50222">
    <property type="entry name" value="EF_HAND_2"/>
    <property type="match status" value="1"/>
</dbReference>
<dbReference type="Gene3D" id="1.10.150.50">
    <property type="entry name" value="Transcription Factor, Ets-1"/>
    <property type="match status" value="1"/>
</dbReference>
<dbReference type="Pfam" id="PF00041">
    <property type="entry name" value="fn3"/>
    <property type="match status" value="1"/>
</dbReference>
<dbReference type="InterPro" id="IPR036116">
    <property type="entry name" value="FN3_sf"/>
</dbReference>
<evidence type="ECO:0000259" key="1">
    <source>
        <dbReference type="PROSITE" id="PS50105"/>
    </source>
</evidence>
<dbReference type="InterPro" id="IPR011992">
    <property type="entry name" value="EF-hand-dom_pair"/>
</dbReference>
<dbReference type="InterPro" id="IPR001660">
    <property type="entry name" value="SAM"/>
</dbReference>
<dbReference type="SUPFAM" id="SSF49265">
    <property type="entry name" value="Fibronectin type III"/>
    <property type="match status" value="1"/>
</dbReference>
<dbReference type="GO" id="GO:0006874">
    <property type="term" value="P:intracellular calcium ion homeostasis"/>
    <property type="evidence" value="ECO:0007669"/>
    <property type="project" value="TreeGrafter"/>
</dbReference>
<feature type="domain" description="SAM" evidence="1">
    <location>
        <begin position="88"/>
        <end position="150"/>
    </location>
</feature>
<accession>A0AAV2ZAG3</accession>
<sequence length="530" mass="58948">MPLCGQLATAATLAGDGDNGTTARALADLNRVLDIDESGGLDTKELEALLQHDPKDVASAFQKLDRDHDSVISLHELDARWESVGAEMTVDEVVDWVAFSVQLPRYSDLFRQHSISGYTFPLLMEENGRRLEEIGVTEAFHRQHLVRFLKRKYFGMGKRPDGVLHASCSTELSDGADSKPDQRLVHIAWKPAGDGPQRSRLERRNPGEERWTHVYSGPDSEFIDTEVSQHSVYRLAVWNSYGRSQHLFVRCGARSIVEGLGTTRVHSLDQLDVSTAEDSVPAAGLLSMLKTYLWWWDEVIALMLFVVLPIRSYIYGEANHVLRLLRRLPPNKPTHVVVESDSSKSSLSEAAVTVSWKKPMDNGVPIVGYCVHWTCLRTNEAKRLKVVRRPLVTSVTIENLKHGETYKVVVEATNEFGLVTASSISTYLVSVPELANCNLPSPKRRAPVLPKKQCHVCLDPSARRAVPFSAVLAKKILHFCSRCDREFCHYHKGEVNHSKAHSCPAVGGRCICKSCSVDIATATDPGVIVL</sequence>
<dbReference type="PANTHER" id="PTHR15136:SF13">
    <property type="entry name" value="SAM DOMAIN-CONTAINING PROTEIN"/>
    <property type="match status" value="1"/>
</dbReference>
<dbReference type="SUPFAM" id="SSF47473">
    <property type="entry name" value="EF-hand"/>
    <property type="match status" value="1"/>
</dbReference>
<dbReference type="SMART" id="SM00060">
    <property type="entry name" value="FN3"/>
    <property type="match status" value="1"/>
</dbReference>
<evidence type="ECO:0000313" key="4">
    <source>
        <dbReference type="EMBL" id="DBA03024.1"/>
    </source>
</evidence>
<organism evidence="4 5">
    <name type="scientific">Lagenidium giganteum</name>
    <dbReference type="NCBI Taxonomy" id="4803"/>
    <lineage>
        <taxon>Eukaryota</taxon>
        <taxon>Sar</taxon>
        <taxon>Stramenopiles</taxon>
        <taxon>Oomycota</taxon>
        <taxon>Peronosporomycetes</taxon>
        <taxon>Pythiales</taxon>
        <taxon>Pythiaceae</taxon>
    </lineage>
</organism>
<dbReference type="Gene3D" id="2.60.40.10">
    <property type="entry name" value="Immunoglobulins"/>
    <property type="match status" value="1"/>
</dbReference>
<evidence type="ECO:0008006" key="6">
    <source>
        <dbReference type="Google" id="ProtNLM"/>
    </source>
</evidence>
<name>A0AAV2ZAG3_9STRA</name>
<dbReference type="InterPro" id="IPR003961">
    <property type="entry name" value="FN3_dom"/>
</dbReference>
<dbReference type="GO" id="GO:0005509">
    <property type="term" value="F:calcium ion binding"/>
    <property type="evidence" value="ECO:0007669"/>
    <property type="project" value="InterPro"/>
</dbReference>
<dbReference type="InterPro" id="IPR013761">
    <property type="entry name" value="SAM/pointed_sf"/>
</dbReference>
<dbReference type="InterPro" id="IPR002048">
    <property type="entry name" value="EF_hand_dom"/>
</dbReference>
<dbReference type="GO" id="GO:0002115">
    <property type="term" value="P:store-operated calcium entry"/>
    <property type="evidence" value="ECO:0007669"/>
    <property type="project" value="TreeGrafter"/>
</dbReference>
<dbReference type="GO" id="GO:0005246">
    <property type="term" value="F:calcium channel regulator activity"/>
    <property type="evidence" value="ECO:0007669"/>
    <property type="project" value="InterPro"/>
</dbReference>
<evidence type="ECO:0000259" key="3">
    <source>
        <dbReference type="PROSITE" id="PS50853"/>
    </source>
</evidence>
<reference evidence="4" key="1">
    <citation type="submission" date="2022-11" db="EMBL/GenBank/DDBJ databases">
        <authorList>
            <person name="Morgan W.R."/>
            <person name="Tartar A."/>
        </authorList>
    </citation>
    <scope>NUCLEOTIDE SEQUENCE</scope>
    <source>
        <strain evidence="4">ARSEF 373</strain>
    </source>
</reference>
<protein>
    <recommendedName>
        <fullName evidence="6">Calmodulin</fullName>
    </recommendedName>
</protein>
<dbReference type="Gene3D" id="1.10.238.10">
    <property type="entry name" value="EF-hand"/>
    <property type="match status" value="1"/>
</dbReference>
<dbReference type="GO" id="GO:0005886">
    <property type="term" value="C:plasma membrane"/>
    <property type="evidence" value="ECO:0007669"/>
    <property type="project" value="TreeGrafter"/>
</dbReference>
<dbReference type="Pfam" id="PF07647">
    <property type="entry name" value="SAM_2"/>
    <property type="match status" value="1"/>
</dbReference>
<evidence type="ECO:0000313" key="5">
    <source>
        <dbReference type="Proteomes" id="UP001146120"/>
    </source>
</evidence>